<accession>A0A316TVP5</accession>
<proteinExistence type="predicted"/>
<dbReference type="Proteomes" id="UP000245533">
    <property type="component" value="Unassembled WGS sequence"/>
</dbReference>
<gene>
    <name evidence="1" type="ORF">DDZ15_05295</name>
</gene>
<evidence type="ECO:0000313" key="2">
    <source>
        <dbReference type="Proteomes" id="UP000245533"/>
    </source>
</evidence>
<organism evidence="1 2">
    <name type="scientific">Rhodohalobacter mucosus</name>
    <dbReference type="NCBI Taxonomy" id="2079485"/>
    <lineage>
        <taxon>Bacteria</taxon>
        <taxon>Pseudomonadati</taxon>
        <taxon>Balneolota</taxon>
        <taxon>Balneolia</taxon>
        <taxon>Balneolales</taxon>
        <taxon>Balneolaceae</taxon>
        <taxon>Rhodohalobacter</taxon>
    </lineage>
</organism>
<evidence type="ECO:0000313" key="1">
    <source>
        <dbReference type="EMBL" id="PWN07215.1"/>
    </source>
</evidence>
<dbReference type="AlphaFoldDB" id="A0A316TVP5"/>
<protein>
    <submittedName>
        <fullName evidence="1">Uncharacterized protein</fullName>
    </submittedName>
</protein>
<dbReference type="EMBL" id="QGGB01000004">
    <property type="protein sequence ID" value="PWN07215.1"/>
    <property type="molecule type" value="Genomic_DNA"/>
</dbReference>
<reference evidence="1 2" key="1">
    <citation type="submission" date="2018-05" db="EMBL/GenBank/DDBJ databases">
        <title>Rhodohalobacter halophilus gen. nov., sp. nov., a moderately halophilic member of the family Balneolaceae.</title>
        <authorList>
            <person name="Liu Z.-W."/>
        </authorList>
    </citation>
    <scope>NUCLEOTIDE SEQUENCE [LARGE SCALE GENOMIC DNA]</scope>
    <source>
        <strain evidence="1 2">8A47</strain>
    </source>
</reference>
<sequence>MLFASCENSASVEEEEHSDPFGVALILNGVEIAKQENGVVSYAEGDHLELKVGEETNLITVRWIAEDGDRFVPDEAEGYGLQWVIDNEAVTEVEQHEEDGAWSFHLVGTGTGETEIRFELFHNDHSDFTSLPFEVHVEEAVSGMELRDDTGSAVVTVDSEGNVTGSIDVASGSQAGPFTLVFFDDQGGELDTSSEYELEWHTTGTEFATITADTNNPFSIMVDGVTAGQAEVHFELIKGHSEDGGDDHDHDHETVVYESPDIAVNVN</sequence>
<name>A0A316TVP5_9BACT</name>
<keyword evidence="2" id="KW-1185">Reference proteome</keyword>
<comment type="caution">
    <text evidence="1">The sequence shown here is derived from an EMBL/GenBank/DDBJ whole genome shotgun (WGS) entry which is preliminary data.</text>
</comment>